<protein>
    <submittedName>
        <fullName evidence="1">Uncharacterized protein</fullName>
    </submittedName>
</protein>
<comment type="caution">
    <text evidence="1">The sequence shown here is derived from an EMBL/GenBank/DDBJ whole genome shotgun (WGS) entry which is preliminary data.</text>
</comment>
<keyword evidence="2" id="KW-1185">Reference proteome</keyword>
<dbReference type="EMBL" id="JAJSOF020000025">
    <property type="protein sequence ID" value="KAJ4435161.1"/>
    <property type="molecule type" value="Genomic_DNA"/>
</dbReference>
<dbReference type="Proteomes" id="UP001148838">
    <property type="component" value="Unassembled WGS sequence"/>
</dbReference>
<accession>A0ABQ8SLW5</accession>
<name>A0ABQ8SLW5_PERAM</name>
<sequence length="92" mass="10085">MAIADANYKIRYADAGYQGRISDGGVFTSTDFYSKVIDGKLNIPKPSVLPGISGVSITFILVADDAFSLSSRIMKYLTRVPTEKDQLKLSFE</sequence>
<evidence type="ECO:0000313" key="1">
    <source>
        <dbReference type="EMBL" id="KAJ4435161.1"/>
    </source>
</evidence>
<gene>
    <name evidence="1" type="ORF">ANN_23737</name>
</gene>
<proteinExistence type="predicted"/>
<organism evidence="1 2">
    <name type="scientific">Periplaneta americana</name>
    <name type="common">American cockroach</name>
    <name type="synonym">Blatta americana</name>
    <dbReference type="NCBI Taxonomy" id="6978"/>
    <lineage>
        <taxon>Eukaryota</taxon>
        <taxon>Metazoa</taxon>
        <taxon>Ecdysozoa</taxon>
        <taxon>Arthropoda</taxon>
        <taxon>Hexapoda</taxon>
        <taxon>Insecta</taxon>
        <taxon>Pterygota</taxon>
        <taxon>Neoptera</taxon>
        <taxon>Polyneoptera</taxon>
        <taxon>Dictyoptera</taxon>
        <taxon>Blattodea</taxon>
        <taxon>Blattoidea</taxon>
        <taxon>Blattidae</taxon>
        <taxon>Blattinae</taxon>
        <taxon>Periplaneta</taxon>
    </lineage>
</organism>
<reference evidence="1 2" key="1">
    <citation type="journal article" date="2022" name="Allergy">
        <title>Genome assembly and annotation of Periplaneta americana reveal a comprehensive cockroach allergen profile.</title>
        <authorList>
            <person name="Wang L."/>
            <person name="Xiong Q."/>
            <person name="Saelim N."/>
            <person name="Wang L."/>
            <person name="Nong W."/>
            <person name="Wan A.T."/>
            <person name="Shi M."/>
            <person name="Liu X."/>
            <person name="Cao Q."/>
            <person name="Hui J.H.L."/>
            <person name="Sookrung N."/>
            <person name="Leung T.F."/>
            <person name="Tungtrongchitr A."/>
            <person name="Tsui S.K.W."/>
        </authorList>
    </citation>
    <scope>NUCLEOTIDE SEQUENCE [LARGE SCALE GENOMIC DNA]</scope>
    <source>
        <strain evidence="1">PWHHKU_190912</strain>
    </source>
</reference>
<evidence type="ECO:0000313" key="2">
    <source>
        <dbReference type="Proteomes" id="UP001148838"/>
    </source>
</evidence>